<evidence type="ECO:0000256" key="11">
    <source>
        <dbReference type="ARBA" id="ARBA00049534"/>
    </source>
</evidence>
<dbReference type="GO" id="GO:0000107">
    <property type="term" value="F:imidazoleglycerol-phosphate synthase activity"/>
    <property type="evidence" value="ECO:0007669"/>
    <property type="project" value="UniProtKB-UniRule"/>
</dbReference>
<name>A4Y7H0_SHEPC</name>
<comment type="catalytic activity">
    <reaction evidence="10 12">
        <text>5-[(5-phospho-1-deoxy-D-ribulos-1-ylimino)methylamino]-1-(5-phospho-beta-D-ribosyl)imidazole-4-carboxamide + L-glutamine = D-erythro-1-(imidazol-4-yl)glycerol 3-phosphate + 5-amino-1-(5-phospho-beta-D-ribosyl)imidazole-4-carboxamide + L-glutamate + H(+)</text>
        <dbReference type="Rhea" id="RHEA:24793"/>
        <dbReference type="ChEBI" id="CHEBI:15378"/>
        <dbReference type="ChEBI" id="CHEBI:29985"/>
        <dbReference type="ChEBI" id="CHEBI:58278"/>
        <dbReference type="ChEBI" id="CHEBI:58359"/>
        <dbReference type="ChEBI" id="CHEBI:58475"/>
        <dbReference type="ChEBI" id="CHEBI:58525"/>
        <dbReference type="EC" id="4.3.2.10"/>
    </reaction>
</comment>
<dbReference type="InterPro" id="IPR017926">
    <property type="entry name" value="GATASE"/>
</dbReference>
<dbReference type="GO" id="GO:0004359">
    <property type="term" value="F:glutaminase activity"/>
    <property type="evidence" value="ECO:0007669"/>
    <property type="project" value="UniProtKB-EC"/>
</dbReference>
<organism evidence="14">
    <name type="scientific">Shewanella putrefaciens (strain CN-32 / ATCC BAA-453)</name>
    <dbReference type="NCBI Taxonomy" id="319224"/>
    <lineage>
        <taxon>Bacteria</taxon>
        <taxon>Pseudomonadati</taxon>
        <taxon>Pseudomonadota</taxon>
        <taxon>Gammaproteobacteria</taxon>
        <taxon>Alteromonadales</taxon>
        <taxon>Shewanellaceae</taxon>
        <taxon>Shewanella</taxon>
    </lineage>
</organism>
<dbReference type="AlphaFoldDB" id="A4Y7H0"/>
<dbReference type="STRING" id="319224.Sputcn32_2182"/>
<dbReference type="HAMAP" id="MF_00278">
    <property type="entry name" value="HisH"/>
    <property type="match status" value="1"/>
</dbReference>
<dbReference type="Pfam" id="PF00117">
    <property type="entry name" value="GATase"/>
    <property type="match status" value="1"/>
</dbReference>
<evidence type="ECO:0000256" key="10">
    <source>
        <dbReference type="ARBA" id="ARBA00047838"/>
    </source>
</evidence>
<keyword evidence="4 12" id="KW-0963">Cytoplasm</keyword>
<dbReference type="GO" id="GO:0000105">
    <property type="term" value="P:L-histidine biosynthetic process"/>
    <property type="evidence" value="ECO:0007669"/>
    <property type="project" value="UniProtKB-UniRule"/>
</dbReference>
<keyword evidence="14" id="KW-0808">Transferase</keyword>
<comment type="subunit">
    <text evidence="3 12">Heterodimer of HisH and HisF.</text>
</comment>
<feature type="active site" evidence="12">
    <location>
        <position position="224"/>
    </location>
</feature>
<dbReference type="EMBL" id="CP000681">
    <property type="protein sequence ID" value="ABP75903.1"/>
    <property type="molecule type" value="Genomic_DNA"/>
</dbReference>
<evidence type="ECO:0000313" key="14">
    <source>
        <dbReference type="EMBL" id="ABP75903.1"/>
    </source>
</evidence>
<evidence type="ECO:0000256" key="8">
    <source>
        <dbReference type="ARBA" id="ARBA00023102"/>
    </source>
</evidence>
<keyword evidence="5 12" id="KW-0028">Amino-acid biosynthesis</keyword>
<keyword evidence="8 12" id="KW-0368">Histidine biosynthesis</keyword>
<feature type="active site" description="Nucleophile" evidence="12">
    <location>
        <position position="103"/>
    </location>
</feature>
<dbReference type="HOGENOM" id="CLU_071837_0_0_6"/>
<comment type="pathway">
    <text evidence="2 12">Amino-acid biosynthesis; L-histidine biosynthesis; L-histidine from 5-phospho-alpha-D-ribose 1-diphosphate: step 5/9.</text>
</comment>
<comment type="function">
    <text evidence="12">IGPS catalyzes the conversion of PRFAR and glutamine to IGP, AICAR and glutamate. The HisH subunit catalyzes the hydrolysis of glutamine to glutamate and ammonia as part of the synthesis of IGP and AICAR. The resulting ammonia molecule is channeled to the active site of HisF.</text>
</comment>
<dbReference type="EC" id="4.3.2.10" evidence="12"/>
<evidence type="ECO:0000259" key="13">
    <source>
        <dbReference type="Pfam" id="PF00117"/>
    </source>
</evidence>
<dbReference type="SUPFAM" id="SSF52317">
    <property type="entry name" value="Class I glutamine amidotransferase-like"/>
    <property type="match status" value="1"/>
</dbReference>
<evidence type="ECO:0000256" key="4">
    <source>
        <dbReference type="ARBA" id="ARBA00022490"/>
    </source>
</evidence>
<evidence type="ECO:0000256" key="7">
    <source>
        <dbReference type="ARBA" id="ARBA00022962"/>
    </source>
</evidence>
<evidence type="ECO:0000256" key="12">
    <source>
        <dbReference type="HAMAP-Rule" id="MF_00278"/>
    </source>
</evidence>
<dbReference type="UniPathway" id="UPA00031">
    <property type="reaction ID" value="UER00010"/>
</dbReference>
<feature type="domain" description="Glutamine amidotransferase" evidence="13">
    <location>
        <begin position="30"/>
        <end position="239"/>
    </location>
</feature>
<dbReference type="EC" id="3.5.1.2" evidence="12"/>
<dbReference type="InterPro" id="IPR029062">
    <property type="entry name" value="Class_I_gatase-like"/>
</dbReference>
<sequence length="275" mass="29250">MQQDTLLTAGQQLTASPQLTANASPDAETVIIDTGCANLNSVRFAFERLGAKVLVTDDKTKIKAAKRVVLPGVGTAGAAMASLHEKGLVELIQGLTQPVLGVCLGMQMLAAISKERGGKGQDCECLGIIPTDICELDTELLKAENLPLPHMGWNQLKLTTNSQGAKNPNVHPLFAGIEDGSYVYFVHSYRAPLSEFTLAQCSYGEGFSAAIGKGNFMGVQFHPEKSAAVGAQILRNFLLMDELQMNEALMNEAVMNKALQSNSADGQAGVKKADQ</sequence>
<keyword evidence="9 12" id="KW-0456">Lyase</keyword>
<keyword evidence="14" id="KW-0328">Glycosyltransferase</keyword>
<reference evidence="14" key="1">
    <citation type="submission" date="2007-04" db="EMBL/GenBank/DDBJ databases">
        <title>Complete sequence of Shewanella putrefaciens CN-32.</title>
        <authorList>
            <consortium name="US DOE Joint Genome Institute"/>
            <person name="Copeland A."/>
            <person name="Lucas S."/>
            <person name="Lapidus A."/>
            <person name="Barry K."/>
            <person name="Detter J.C."/>
            <person name="Glavina del Rio T."/>
            <person name="Hammon N."/>
            <person name="Israni S."/>
            <person name="Dalin E."/>
            <person name="Tice H."/>
            <person name="Pitluck S."/>
            <person name="Chain P."/>
            <person name="Malfatti S."/>
            <person name="Shin M."/>
            <person name="Vergez L."/>
            <person name="Schmutz J."/>
            <person name="Larimer F."/>
            <person name="Land M."/>
            <person name="Hauser L."/>
            <person name="Kyrpides N."/>
            <person name="Mikhailova N."/>
            <person name="Romine M.F."/>
            <person name="Fredrickson J."/>
            <person name="Tiedje J."/>
            <person name="Richardson P."/>
        </authorList>
    </citation>
    <scope>NUCLEOTIDE SEQUENCE [LARGE SCALE GENOMIC DNA]</scope>
    <source>
        <strain evidence="14">CN-32</strain>
    </source>
</reference>
<comment type="subcellular location">
    <subcellularLocation>
        <location evidence="1 12">Cytoplasm</location>
    </subcellularLocation>
</comment>
<gene>
    <name evidence="12" type="primary">hisH</name>
    <name evidence="14" type="ordered locus">Sputcn32_2182</name>
</gene>
<evidence type="ECO:0000256" key="3">
    <source>
        <dbReference type="ARBA" id="ARBA00011152"/>
    </source>
</evidence>
<evidence type="ECO:0000256" key="9">
    <source>
        <dbReference type="ARBA" id="ARBA00023239"/>
    </source>
</evidence>
<evidence type="ECO:0000256" key="6">
    <source>
        <dbReference type="ARBA" id="ARBA00022801"/>
    </source>
</evidence>
<protein>
    <recommendedName>
        <fullName evidence="12">Imidazole glycerol phosphate synthase subunit HisH</fullName>
        <ecNumber evidence="12">4.3.2.10</ecNumber>
    </recommendedName>
    <alternativeName>
        <fullName evidence="12">IGP synthase glutaminase subunit</fullName>
        <ecNumber evidence="12">3.5.1.2</ecNumber>
    </alternativeName>
    <alternativeName>
        <fullName evidence="12">IGP synthase subunit HisH</fullName>
    </alternativeName>
    <alternativeName>
        <fullName evidence="12">ImGP synthase subunit HisH</fullName>
        <shortName evidence="12">IGPS subunit HisH</shortName>
    </alternativeName>
</protein>
<dbReference type="NCBIfam" id="TIGR01855">
    <property type="entry name" value="IMP_synth_hisH"/>
    <property type="match status" value="1"/>
</dbReference>
<accession>A4Y7H0</accession>
<dbReference type="MEROPS" id="C26.965"/>
<dbReference type="eggNOG" id="COG0118">
    <property type="taxonomic scope" value="Bacteria"/>
</dbReference>
<evidence type="ECO:0000256" key="2">
    <source>
        <dbReference type="ARBA" id="ARBA00005091"/>
    </source>
</evidence>
<dbReference type="Gene3D" id="3.40.50.880">
    <property type="match status" value="1"/>
</dbReference>
<keyword evidence="6 12" id="KW-0378">Hydrolase</keyword>
<comment type="catalytic activity">
    <reaction evidence="11 12">
        <text>L-glutamine + H2O = L-glutamate + NH4(+)</text>
        <dbReference type="Rhea" id="RHEA:15889"/>
        <dbReference type="ChEBI" id="CHEBI:15377"/>
        <dbReference type="ChEBI" id="CHEBI:28938"/>
        <dbReference type="ChEBI" id="CHEBI:29985"/>
        <dbReference type="ChEBI" id="CHEBI:58359"/>
        <dbReference type="EC" id="3.5.1.2"/>
    </reaction>
</comment>
<dbReference type="PANTHER" id="PTHR42701">
    <property type="entry name" value="IMIDAZOLE GLYCEROL PHOSPHATE SYNTHASE SUBUNIT HISH"/>
    <property type="match status" value="1"/>
</dbReference>
<dbReference type="PANTHER" id="PTHR42701:SF1">
    <property type="entry name" value="IMIDAZOLE GLYCEROL PHOSPHATE SYNTHASE SUBUNIT HISH"/>
    <property type="match status" value="1"/>
</dbReference>
<feature type="active site" evidence="12">
    <location>
        <position position="222"/>
    </location>
</feature>
<dbReference type="GO" id="GO:0016829">
    <property type="term" value="F:lyase activity"/>
    <property type="evidence" value="ECO:0007669"/>
    <property type="project" value="UniProtKB-KW"/>
</dbReference>
<dbReference type="PROSITE" id="PS51273">
    <property type="entry name" value="GATASE_TYPE_1"/>
    <property type="match status" value="1"/>
</dbReference>
<dbReference type="KEGG" id="spc:Sputcn32_2182"/>
<dbReference type="CDD" id="cd01748">
    <property type="entry name" value="GATase1_IGP_Synthase"/>
    <property type="match status" value="1"/>
</dbReference>
<evidence type="ECO:0000256" key="5">
    <source>
        <dbReference type="ARBA" id="ARBA00022605"/>
    </source>
</evidence>
<dbReference type="FunFam" id="3.40.50.880:FF:000009">
    <property type="entry name" value="Imidazole glycerol phosphate synthase subunit HisH"/>
    <property type="match status" value="1"/>
</dbReference>
<evidence type="ECO:0000256" key="1">
    <source>
        <dbReference type="ARBA" id="ARBA00004496"/>
    </source>
</evidence>
<dbReference type="GO" id="GO:0005737">
    <property type="term" value="C:cytoplasm"/>
    <property type="evidence" value="ECO:0007669"/>
    <property type="project" value="UniProtKB-SubCell"/>
</dbReference>
<dbReference type="InterPro" id="IPR010139">
    <property type="entry name" value="Imidazole-glycPsynth_HisH"/>
</dbReference>
<keyword evidence="7 12" id="KW-0315">Glutamine amidotransferase</keyword>
<proteinExistence type="inferred from homology"/>